<dbReference type="SUPFAM" id="SSF110997">
    <property type="entry name" value="Sporulation related repeat"/>
    <property type="match status" value="1"/>
</dbReference>
<name>A0A354YXV5_9FIRM</name>
<feature type="non-terminal residue" evidence="2">
    <location>
        <position position="1"/>
    </location>
</feature>
<dbReference type="InterPro" id="IPR007730">
    <property type="entry name" value="SPOR-like_dom"/>
</dbReference>
<dbReference type="Pfam" id="PF05036">
    <property type="entry name" value="SPOR"/>
    <property type="match status" value="1"/>
</dbReference>
<organism evidence="2 3">
    <name type="scientific">Syntrophomonas wolfei</name>
    <dbReference type="NCBI Taxonomy" id="863"/>
    <lineage>
        <taxon>Bacteria</taxon>
        <taxon>Bacillati</taxon>
        <taxon>Bacillota</taxon>
        <taxon>Clostridia</taxon>
        <taxon>Eubacteriales</taxon>
        <taxon>Syntrophomonadaceae</taxon>
        <taxon>Syntrophomonas</taxon>
    </lineage>
</organism>
<dbReference type="EMBL" id="DNZF01000084">
    <property type="protein sequence ID" value="HBK53057.1"/>
    <property type="molecule type" value="Genomic_DNA"/>
</dbReference>
<dbReference type="GO" id="GO:0042834">
    <property type="term" value="F:peptidoglycan binding"/>
    <property type="evidence" value="ECO:0007669"/>
    <property type="project" value="InterPro"/>
</dbReference>
<comment type="caution">
    <text evidence="2">The sequence shown here is derived from an EMBL/GenBank/DDBJ whole genome shotgun (WGS) entry which is preliminary data.</text>
</comment>
<feature type="non-terminal residue" evidence="2">
    <location>
        <position position="87"/>
    </location>
</feature>
<accession>A0A354YXV5</accession>
<dbReference type="InterPro" id="IPR036680">
    <property type="entry name" value="SPOR-like_sf"/>
</dbReference>
<feature type="domain" description="SPOR" evidence="1">
    <location>
        <begin position="5"/>
        <end position="52"/>
    </location>
</feature>
<protein>
    <recommendedName>
        <fullName evidence="1">SPOR domain-containing protein</fullName>
    </recommendedName>
</protein>
<dbReference type="Proteomes" id="UP000263273">
    <property type="component" value="Unassembled WGS sequence"/>
</dbReference>
<evidence type="ECO:0000313" key="2">
    <source>
        <dbReference type="EMBL" id="HBK53057.1"/>
    </source>
</evidence>
<sequence length="87" mass="9111">AKQAQTIQAQGAGGYVLRDGDRYRVLAAGYAVEAEAKEVKDRLVNEGMDCTVHQISAPGATFRGNGQQSQLDGVEAGFSTLRAAQAA</sequence>
<evidence type="ECO:0000313" key="3">
    <source>
        <dbReference type="Proteomes" id="UP000263273"/>
    </source>
</evidence>
<proteinExistence type="predicted"/>
<evidence type="ECO:0000259" key="1">
    <source>
        <dbReference type="Pfam" id="PF05036"/>
    </source>
</evidence>
<dbReference type="Gene3D" id="3.30.70.1070">
    <property type="entry name" value="Sporulation related repeat"/>
    <property type="match status" value="1"/>
</dbReference>
<reference evidence="2 3" key="1">
    <citation type="journal article" date="2018" name="Nat. Biotechnol.">
        <title>A standardized bacterial taxonomy based on genome phylogeny substantially revises the tree of life.</title>
        <authorList>
            <person name="Parks D.H."/>
            <person name="Chuvochina M."/>
            <person name="Waite D.W."/>
            <person name="Rinke C."/>
            <person name="Skarshewski A."/>
            <person name="Chaumeil P.A."/>
            <person name="Hugenholtz P."/>
        </authorList>
    </citation>
    <scope>NUCLEOTIDE SEQUENCE [LARGE SCALE GENOMIC DNA]</scope>
    <source>
        <strain evidence="2">UBA10948</strain>
    </source>
</reference>
<dbReference type="AlphaFoldDB" id="A0A354YXV5"/>
<gene>
    <name evidence="2" type="ORF">DDZ44_03850</name>
</gene>